<dbReference type="RefSeq" id="WP_090647784.1">
    <property type="nucleotide sequence ID" value="NZ_CBCRYE010000001.1"/>
</dbReference>
<dbReference type="Proteomes" id="UP000199150">
    <property type="component" value="Unassembled WGS sequence"/>
</dbReference>
<dbReference type="EC" id="2.7.1.180" evidence="1 10"/>
<dbReference type="Gene3D" id="3.10.520.10">
    <property type="entry name" value="ApbE-like domains"/>
    <property type="match status" value="1"/>
</dbReference>
<reference evidence="13" key="1">
    <citation type="submission" date="2016-10" db="EMBL/GenBank/DDBJ databases">
        <authorList>
            <person name="Varghese N."/>
            <person name="Submissions S."/>
        </authorList>
    </citation>
    <scope>NUCLEOTIDE SEQUENCE [LARGE SCALE GENOMIC DNA]</scope>
    <source>
        <strain evidence="13">CGMCC 1.3431</strain>
    </source>
</reference>
<dbReference type="SUPFAM" id="SSF143631">
    <property type="entry name" value="ApbE-like"/>
    <property type="match status" value="1"/>
</dbReference>
<comment type="cofactor">
    <cofactor evidence="11">
        <name>Mg(2+)</name>
        <dbReference type="ChEBI" id="CHEBI:18420"/>
    </cofactor>
    <cofactor evidence="11">
        <name>Mn(2+)</name>
        <dbReference type="ChEBI" id="CHEBI:29035"/>
    </cofactor>
    <text evidence="11">Magnesium. Can also use manganese.</text>
</comment>
<evidence type="ECO:0000256" key="9">
    <source>
        <dbReference type="ARBA" id="ARBA00048540"/>
    </source>
</evidence>
<dbReference type="AlphaFoldDB" id="A0A1G4RYF6"/>
<dbReference type="GO" id="GO:0046872">
    <property type="term" value="F:metal ion binding"/>
    <property type="evidence" value="ECO:0007669"/>
    <property type="project" value="UniProtKB-UniRule"/>
</dbReference>
<comment type="catalytic activity">
    <reaction evidence="9 10">
        <text>L-threonyl-[protein] + FAD = FMN-L-threonyl-[protein] + AMP + H(+)</text>
        <dbReference type="Rhea" id="RHEA:36847"/>
        <dbReference type="Rhea" id="RHEA-COMP:11060"/>
        <dbReference type="Rhea" id="RHEA-COMP:11061"/>
        <dbReference type="ChEBI" id="CHEBI:15378"/>
        <dbReference type="ChEBI" id="CHEBI:30013"/>
        <dbReference type="ChEBI" id="CHEBI:57692"/>
        <dbReference type="ChEBI" id="CHEBI:74257"/>
        <dbReference type="ChEBI" id="CHEBI:456215"/>
        <dbReference type="EC" id="2.7.1.180"/>
    </reaction>
</comment>
<dbReference type="PANTHER" id="PTHR30040:SF2">
    <property type="entry name" value="FAD:PROTEIN FMN TRANSFERASE"/>
    <property type="match status" value="1"/>
</dbReference>
<dbReference type="PIRSF" id="PIRSF006268">
    <property type="entry name" value="ApbE"/>
    <property type="match status" value="1"/>
</dbReference>
<keyword evidence="5 10" id="KW-0479">Metal-binding</keyword>
<organism evidence="12 13">
    <name type="scientific">Asticcacaulis taihuensis</name>
    <dbReference type="NCBI Taxonomy" id="260084"/>
    <lineage>
        <taxon>Bacteria</taxon>
        <taxon>Pseudomonadati</taxon>
        <taxon>Pseudomonadota</taxon>
        <taxon>Alphaproteobacteria</taxon>
        <taxon>Caulobacterales</taxon>
        <taxon>Caulobacteraceae</taxon>
        <taxon>Asticcacaulis</taxon>
    </lineage>
</organism>
<sequence>MTETVCELEQLPEQLDDGFVYRFAAMHSPCELRIETDDPRLAEEAGRAVAAEALRIEKTYSRYRPDSVIGRINAAAGTPVRVDNETRSLIDFADRAWRLSGGRFDITSGVLRRIWRFDGSDKVPSRADIAACRPLIGWGKVRWLSGEITLGEGQEIDFGGFGKEYAVDCAVNRLRGLTDRACLVNFGGDLRVTGPRQDGQRWRVGIEDTDRPGEMAGRLELNDGALTTSGDARRFLLRDGIRYSHILDPRTARPVKDPPRSVTVAAPTCIEAGFISTLAMLHGRRAERFLKQEGIASWCVR</sequence>
<keyword evidence="3 10" id="KW-0285">Flavoprotein</keyword>
<evidence type="ECO:0000256" key="11">
    <source>
        <dbReference type="PIRSR" id="PIRSR006268-2"/>
    </source>
</evidence>
<evidence type="ECO:0000256" key="5">
    <source>
        <dbReference type="ARBA" id="ARBA00022723"/>
    </source>
</evidence>
<evidence type="ECO:0000256" key="8">
    <source>
        <dbReference type="ARBA" id="ARBA00031306"/>
    </source>
</evidence>
<evidence type="ECO:0000256" key="2">
    <source>
        <dbReference type="ARBA" id="ARBA00016337"/>
    </source>
</evidence>
<keyword evidence="13" id="KW-1185">Reference proteome</keyword>
<feature type="binding site" evidence="11">
    <location>
        <position position="277"/>
    </location>
    <ligand>
        <name>Mg(2+)</name>
        <dbReference type="ChEBI" id="CHEBI:18420"/>
    </ligand>
</feature>
<evidence type="ECO:0000256" key="10">
    <source>
        <dbReference type="PIRNR" id="PIRNR006268"/>
    </source>
</evidence>
<evidence type="ECO:0000313" key="12">
    <source>
        <dbReference type="EMBL" id="SCW61766.1"/>
    </source>
</evidence>
<evidence type="ECO:0000256" key="6">
    <source>
        <dbReference type="ARBA" id="ARBA00022827"/>
    </source>
</evidence>
<dbReference type="InterPro" id="IPR024932">
    <property type="entry name" value="ApbE"/>
</dbReference>
<dbReference type="GO" id="GO:0016740">
    <property type="term" value="F:transferase activity"/>
    <property type="evidence" value="ECO:0007669"/>
    <property type="project" value="UniProtKB-UniRule"/>
</dbReference>
<keyword evidence="4 10" id="KW-0808">Transferase</keyword>
<dbReference type="PANTHER" id="PTHR30040">
    <property type="entry name" value="THIAMINE BIOSYNTHESIS LIPOPROTEIN APBE"/>
    <property type="match status" value="1"/>
</dbReference>
<keyword evidence="7 10" id="KW-0460">Magnesium</keyword>
<comment type="similarity">
    <text evidence="10">Belongs to the ApbE family.</text>
</comment>
<evidence type="ECO:0000256" key="3">
    <source>
        <dbReference type="ARBA" id="ARBA00022630"/>
    </source>
</evidence>
<dbReference type="EMBL" id="FMTS01000003">
    <property type="protein sequence ID" value="SCW61766.1"/>
    <property type="molecule type" value="Genomic_DNA"/>
</dbReference>
<gene>
    <name evidence="12" type="ORF">SAMN02927928_2252</name>
</gene>
<dbReference type="InterPro" id="IPR003374">
    <property type="entry name" value="ApbE-like_sf"/>
</dbReference>
<dbReference type="OrthoDB" id="9778595at2"/>
<protein>
    <recommendedName>
        <fullName evidence="2 10">FAD:protein FMN transferase</fullName>
        <ecNumber evidence="1 10">2.7.1.180</ecNumber>
    </recommendedName>
    <alternativeName>
        <fullName evidence="8 10">Flavin transferase</fullName>
    </alternativeName>
</protein>
<proteinExistence type="inferred from homology"/>
<accession>A0A1G4RYF6</accession>
<keyword evidence="12" id="KW-0449">Lipoprotein</keyword>
<feature type="binding site" evidence="11">
    <location>
        <position position="160"/>
    </location>
    <ligand>
        <name>Mg(2+)</name>
        <dbReference type="ChEBI" id="CHEBI:18420"/>
    </ligand>
</feature>
<evidence type="ECO:0000256" key="4">
    <source>
        <dbReference type="ARBA" id="ARBA00022679"/>
    </source>
</evidence>
<evidence type="ECO:0000313" key="13">
    <source>
        <dbReference type="Proteomes" id="UP000199150"/>
    </source>
</evidence>
<dbReference type="Pfam" id="PF02424">
    <property type="entry name" value="ApbE"/>
    <property type="match status" value="1"/>
</dbReference>
<name>A0A1G4RYF6_9CAUL</name>
<evidence type="ECO:0000256" key="7">
    <source>
        <dbReference type="ARBA" id="ARBA00022842"/>
    </source>
</evidence>
<dbReference type="STRING" id="260084.SAMN02927928_2252"/>
<evidence type="ECO:0000256" key="1">
    <source>
        <dbReference type="ARBA" id="ARBA00011955"/>
    </source>
</evidence>
<keyword evidence="6 10" id="KW-0274">FAD</keyword>